<dbReference type="Proteomes" id="UP000660024">
    <property type="component" value="Unassembled WGS sequence"/>
</dbReference>
<dbReference type="EMBL" id="JAEHFY010000001">
    <property type="protein sequence ID" value="MBK0381374.1"/>
    <property type="molecule type" value="Genomic_DNA"/>
</dbReference>
<evidence type="ECO:0000313" key="1">
    <source>
        <dbReference type="EMBL" id="MBK0381374.1"/>
    </source>
</evidence>
<evidence type="ECO:0000313" key="2">
    <source>
        <dbReference type="Proteomes" id="UP000660024"/>
    </source>
</evidence>
<dbReference type="RefSeq" id="WP_200583687.1">
    <property type="nucleotide sequence ID" value="NZ_JAEHFY010000001.1"/>
</dbReference>
<name>A0ABS1BET7_9SPHI</name>
<protein>
    <recommendedName>
        <fullName evidence="3">PIN domain-containing protein</fullName>
    </recommendedName>
</protein>
<reference evidence="1 2" key="1">
    <citation type="submission" date="2020-12" db="EMBL/GenBank/DDBJ databases">
        <title>Bacterial novel species Pedobacter sp. SD-b isolated from soil.</title>
        <authorList>
            <person name="Jung H.-Y."/>
        </authorList>
    </citation>
    <scope>NUCLEOTIDE SEQUENCE [LARGE SCALE GENOMIC DNA]</scope>
    <source>
        <strain evidence="1 2">SD-b</strain>
    </source>
</reference>
<proteinExistence type="predicted"/>
<evidence type="ECO:0008006" key="3">
    <source>
        <dbReference type="Google" id="ProtNLM"/>
    </source>
</evidence>
<gene>
    <name evidence="1" type="ORF">I5M32_00250</name>
</gene>
<comment type="caution">
    <text evidence="1">The sequence shown here is derived from an EMBL/GenBank/DDBJ whole genome shotgun (WGS) entry which is preliminary data.</text>
</comment>
<organism evidence="1 2">
    <name type="scientific">Pedobacter segetis</name>
    <dbReference type="NCBI Taxonomy" id="2793069"/>
    <lineage>
        <taxon>Bacteria</taxon>
        <taxon>Pseudomonadati</taxon>
        <taxon>Bacteroidota</taxon>
        <taxon>Sphingobacteriia</taxon>
        <taxon>Sphingobacteriales</taxon>
        <taxon>Sphingobacteriaceae</taxon>
        <taxon>Pedobacter</taxon>
    </lineage>
</organism>
<sequence length="90" mass="10260">MDRVYLDTSVFGGYFEPEFELYTKILFDKIINGKLKIIYSRLTDIELNPAPSKVRDLVKIIPKQSMEVIETSQAALELASIYTRKSGGQN</sequence>
<accession>A0ABS1BET7</accession>
<keyword evidence="2" id="KW-1185">Reference proteome</keyword>